<reference evidence="6 7" key="1">
    <citation type="journal article" date="2017" name="Genome Med.">
        <title>A novel Ruminococcus gnavus clade enriched in inflammatory bowel disease patients.</title>
        <authorList>
            <person name="Hall A.B."/>
            <person name="Yassour M."/>
            <person name="Sauk J."/>
            <person name="Garner A."/>
            <person name="Jiang X."/>
            <person name="Arthur T."/>
            <person name="Lagoudas G.K."/>
            <person name="Vatanen T."/>
            <person name="Fornelos N."/>
            <person name="Wilson R."/>
            <person name="Bertha M."/>
            <person name="Cohen M."/>
            <person name="Garber J."/>
            <person name="Khalili H."/>
            <person name="Gevers D."/>
            <person name="Ananthakrishnan A.N."/>
            <person name="Kugathasan S."/>
            <person name="Lander E.S."/>
            <person name="Blainey P."/>
            <person name="Vlamakis H."/>
            <person name="Xavier R.J."/>
            <person name="Huttenhower C."/>
        </authorList>
    </citation>
    <scope>NUCLEOTIDE SEQUENCE [LARGE SCALE GENOMIC DNA]</scope>
    <source>
        <strain evidence="6 7">RJX1125</strain>
    </source>
</reference>
<evidence type="ECO:0000256" key="1">
    <source>
        <dbReference type="ARBA" id="ARBA00004651"/>
    </source>
</evidence>
<dbReference type="PANTHER" id="PTHR42861">
    <property type="entry name" value="CALCIUM-TRANSPORTING ATPASE"/>
    <property type="match status" value="1"/>
</dbReference>
<evidence type="ECO:0000313" key="6">
    <source>
        <dbReference type="EMBL" id="PLT67993.1"/>
    </source>
</evidence>
<dbReference type="InterPro" id="IPR006415">
    <property type="entry name" value="P-type_ATPase_IIIB"/>
</dbReference>
<dbReference type="Gene3D" id="1.20.1110.10">
    <property type="entry name" value="Calcium-transporting ATPase, transmembrane domain"/>
    <property type="match status" value="1"/>
</dbReference>
<dbReference type="GO" id="GO:0016887">
    <property type="term" value="F:ATP hydrolysis activity"/>
    <property type="evidence" value="ECO:0007669"/>
    <property type="project" value="InterPro"/>
</dbReference>
<name>A0A2N5NYN2_MEDGN</name>
<dbReference type="EMBL" id="NIHT01000083">
    <property type="protein sequence ID" value="PLT67993.1"/>
    <property type="molecule type" value="Genomic_DNA"/>
</dbReference>
<dbReference type="Pfam" id="PF08282">
    <property type="entry name" value="Hydrolase_3"/>
    <property type="match status" value="1"/>
</dbReference>
<dbReference type="InterPro" id="IPR001757">
    <property type="entry name" value="P_typ_ATPase"/>
</dbReference>
<keyword evidence="3" id="KW-0597">Phosphoprotein</keyword>
<comment type="subcellular location">
    <subcellularLocation>
        <location evidence="1">Cell membrane</location>
        <topology evidence="1">Multi-pass membrane protein</topology>
    </subcellularLocation>
</comment>
<feature type="transmembrane region" description="Helical" evidence="5">
    <location>
        <begin position="112"/>
        <end position="139"/>
    </location>
</feature>
<dbReference type="GO" id="GO:0015444">
    <property type="term" value="F:P-type magnesium transporter activity"/>
    <property type="evidence" value="ECO:0007669"/>
    <property type="project" value="InterPro"/>
</dbReference>
<evidence type="ECO:0000256" key="4">
    <source>
        <dbReference type="ARBA" id="ARBA00022842"/>
    </source>
</evidence>
<evidence type="ECO:0000256" key="3">
    <source>
        <dbReference type="ARBA" id="ARBA00022553"/>
    </source>
</evidence>
<feature type="non-terminal residue" evidence="6">
    <location>
        <position position="173"/>
    </location>
</feature>
<keyword evidence="5" id="KW-1133">Transmembrane helix</keyword>
<dbReference type="PRINTS" id="PR01836">
    <property type="entry name" value="MGATPASE"/>
</dbReference>
<evidence type="ECO:0000256" key="5">
    <source>
        <dbReference type="SAM" id="Phobius"/>
    </source>
</evidence>
<dbReference type="SUPFAM" id="SSF56784">
    <property type="entry name" value="HAD-like"/>
    <property type="match status" value="1"/>
</dbReference>
<keyword evidence="5" id="KW-0472">Membrane</keyword>
<dbReference type="Proteomes" id="UP000235093">
    <property type="component" value="Unassembled WGS sequence"/>
</dbReference>
<dbReference type="GO" id="GO:0005886">
    <property type="term" value="C:plasma membrane"/>
    <property type="evidence" value="ECO:0007669"/>
    <property type="project" value="UniProtKB-SubCell"/>
</dbReference>
<dbReference type="AlphaFoldDB" id="A0A2N5NYN2"/>
<feature type="non-terminal residue" evidence="6">
    <location>
        <position position="1"/>
    </location>
</feature>
<dbReference type="InterPro" id="IPR036412">
    <property type="entry name" value="HAD-like_sf"/>
</dbReference>
<dbReference type="NCBIfam" id="TIGR01494">
    <property type="entry name" value="ATPase_P-type"/>
    <property type="match status" value="1"/>
</dbReference>
<dbReference type="GO" id="GO:0005524">
    <property type="term" value="F:ATP binding"/>
    <property type="evidence" value="ECO:0007669"/>
    <property type="project" value="InterPro"/>
</dbReference>
<keyword evidence="5" id="KW-0812">Transmembrane</keyword>
<keyword evidence="4" id="KW-0460">Magnesium</keyword>
<keyword evidence="2" id="KW-1003">Cell membrane</keyword>
<dbReference type="RefSeq" id="WP_145991750.1">
    <property type="nucleotide sequence ID" value="NZ_NIHT01000083.1"/>
</dbReference>
<comment type="caution">
    <text evidence="6">The sequence shown here is derived from an EMBL/GenBank/DDBJ whole genome shotgun (WGS) entry which is preliminary data.</text>
</comment>
<protein>
    <submittedName>
        <fullName evidence="6">Magnesium-translocating P-type ATPase</fullName>
    </submittedName>
</protein>
<gene>
    <name evidence="6" type="ORF">CDL23_16020</name>
</gene>
<dbReference type="InterPro" id="IPR023214">
    <property type="entry name" value="HAD_sf"/>
</dbReference>
<accession>A0A2N5NYN2</accession>
<sequence length="173" mass="19000">MTDCELKKVVEETHVFAELTPGQKVRLVSALKENGHTVGFLGDGVNDIPALNEANVGISVDTAVDAAKDAADVVLLQKDLNVLEQGVLEGRKTFTNMLKYIKITASSNFGNIFSIICASAFLPFLPMTSIQILLLNLLYDTLCIVLPWDNVDEEEILSPRDWSGKTLKQFMLS</sequence>
<proteinExistence type="predicted"/>
<organism evidence="6 7">
    <name type="scientific">Mediterraneibacter gnavus</name>
    <name type="common">Ruminococcus gnavus</name>
    <dbReference type="NCBI Taxonomy" id="33038"/>
    <lineage>
        <taxon>Bacteria</taxon>
        <taxon>Bacillati</taxon>
        <taxon>Bacillota</taxon>
        <taxon>Clostridia</taxon>
        <taxon>Lachnospirales</taxon>
        <taxon>Lachnospiraceae</taxon>
        <taxon>Mediterraneibacter</taxon>
    </lineage>
</organism>
<dbReference type="Gene3D" id="3.40.50.1000">
    <property type="entry name" value="HAD superfamily/HAD-like"/>
    <property type="match status" value="1"/>
</dbReference>
<evidence type="ECO:0000313" key="7">
    <source>
        <dbReference type="Proteomes" id="UP000235093"/>
    </source>
</evidence>
<evidence type="ECO:0000256" key="2">
    <source>
        <dbReference type="ARBA" id="ARBA00022475"/>
    </source>
</evidence>